<dbReference type="Proteomes" id="UP000253529">
    <property type="component" value="Unassembled WGS sequence"/>
</dbReference>
<evidence type="ECO:0000256" key="9">
    <source>
        <dbReference type="ARBA" id="ARBA00023012"/>
    </source>
</evidence>
<dbReference type="GO" id="GO:0000160">
    <property type="term" value="P:phosphorelay signal transduction system"/>
    <property type="evidence" value="ECO:0007669"/>
    <property type="project" value="UniProtKB-KW"/>
</dbReference>
<dbReference type="AlphaFoldDB" id="A0A366F9N3"/>
<dbReference type="InterPro" id="IPR016132">
    <property type="entry name" value="Phyto_chromo_attachment"/>
</dbReference>
<evidence type="ECO:0000256" key="7">
    <source>
        <dbReference type="ARBA" id="ARBA00022840"/>
    </source>
</evidence>
<evidence type="ECO:0000259" key="13">
    <source>
        <dbReference type="PROSITE" id="PS50113"/>
    </source>
</evidence>
<gene>
    <name evidence="14" type="ORF">DFR50_11615</name>
</gene>
<dbReference type="InterPro" id="IPR035965">
    <property type="entry name" value="PAS-like_dom_sf"/>
</dbReference>
<dbReference type="InterPro" id="IPR013515">
    <property type="entry name" value="Phytochrome_cen-reg"/>
</dbReference>
<feature type="domain" description="PAC" evidence="13">
    <location>
        <begin position="588"/>
        <end position="640"/>
    </location>
</feature>
<reference evidence="14 15" key="1">
    <citation type="submission" date="2018-06" db="EMBL/GenBank/DDBJ databases">
        <title>Genomic Encyclopedia of Type Strains, Phase IV (KMG-IV): sequencing the most valuable type-strain genomes for metagenomic binning, comparative biology and taxonomic classification.</title>
        <authorList>
            <person name="Goeker M."/>
        </authorList>
    </citation>
    <scope>NUCLEOTIDE SEQUENCE [LARGE SCALE GENOMIC DNA]</scope>
    <source>
        <strain evidence="14 15">DSM 24875</strain>
    </source>
</reference>
<comment type="caution">
    <text evidence="14">The sequence shown here is derived from an EMBL/GenBank/DDBJ whole genome shotgun (WGS) entry which is preliminary data.</text>
</comment>
<feature type="region of interest" description="Disordered" evidence="11">
    <location>
        <begin position="446"/>
        <end position="465"/>
    </location>
</feature>
<evidence type="ECO:0000256" key="4">
    <source>
        <dbReference type="ARBA" id="ARBA00022679"/>
    </source>
</evidence>
<dbReference type="Gene3D" id="3.30.450.40">
    <property type="match status" value="1"/>
</dbReference>
<keyword evidence="5" id="KW-0547">Nucleotide-binding</keyword>
<dbReference type="InterPro" id="IPR000700">
    <property type="entry name" value="PAS-assoc_C"/>
</dbReference>
<dbReference type="GO" id="GO:0006355">
    <property type="term" value="P:regulation of DNA-templated transcription"/>
    <property type="evidence" value="ECO:0007669"/>
    <property type="project" value="InterPro"/>
</dbReference>
<sequence>MTVDRHESPAFGSANLSNCEREQIHLAGSIQPYGALIVLRAPDHVIVQESENAASFLGFGRKLRGLSARALGGALADRILDGPPISARSIPVAVACTVGPKKLSCTALIHRAPSGELVIEFERSGETAPSPLDLQQLVPELVSAASLQSLCDEAAHIFRRITGYDRVMIYRFDEEGHGEVFAETRKPDLEAFLGNRYPASDIPQIARKLYERNRVRLLADVDYRPSPIVPRLSPATGADLDMSLCFLRSVSPIHIQYLRNMGVAATLVVSLMVSGKLWGLISCHHYSSRSLNLEMRSVCELLAEVIGTRIAALESFMRGRGELAARRLEQRMTEWIARDGDWRGALFDQSRPLLLPLGATGAALLFEGEIQTTGEVPSTEAIREIARWLRPQLVQGVFATASFGMLEPEFAALSPIASGLLAVAISNQSDDILIWFRPERVRTVTWGGDPSKPVSDGDDPSELSPRRSFAQWHQIVKGTSDAWTAGDIRAAGLIRTSISDVVVQFRAVRILIAQDQLDQVSRKVRHSDQQVLVADAAGRVIESNASFAAWLGVERGVLRRIDDLPRFLDDPEHARLRLAALVEENRPWRGEATIVRPQGGSIPVLVRADPVFVAGERVSGFVILFADLSDSKAAHSARRHFQEDILRNQRQFLTVAAGQDVAVQRLMSSVIENAQLAALEITEGTEVSEVPGLLDSVGVSVTRTVEVLEQIVQSNLKLNSSE</sequence>
<dbReference type="PROSITE" id="PS50046">
    <property type="entry name" value="PHYTOCHROME_2"/>
    <property type="match status" value="1"/>
</dbReference>
<dbReference type="GO" id="GO:0009881">
    <property type="term" value="F:photoreceptor activity"/>
    <property type="evidence" value="ECO:0007669"/>
    <property type="project" value="UniProtKB-KW"/>
</dbReference>
<dbReference type="InterPro" id="IPR043150">
    <property type="entry name" value="Phytochrome_PHY_sf"/>
</dbReference>
<evidence type="ECO:0000256" key="11">
    <source>
        <dbReference type="SAM" id="MobiDB-lite"/>
    </source>
</evidence>
<dbReference type="GO" id="GO:0005524">
    <property type="term" value="F:ATP binding"/>
    <property type="evidence" value="ECO:0007669"/>
    <property type="project" value="UniProtKB-KW"/>
</dbReference>
<evidence type="ECO:0000256" key="8">
    <source>
        <dbReference type="ARBA" id="ARBA00022991"/>
    </source>
</evidence>
<dbReference type="InterPro" id="IPR029016">
    <property type="entry name" value="GAF-like_dom_sf"/>
</dbReference>
<dbReference type="PANTHER" id="PTHR43065">
    <property type="entry name" value="SENSOR HISTIDINE KINASE"/>
    <property type="match status" value="1"/>
</dbReference>
<evidence type="ECO:0000313" key="15">
    <source>
        <dbReference type="Proteomes" id="UP000253529"/>
    </source>
</evidence>
<evidence type="ECO:0000256" key="1">
    <source>
        <dbReference type="ARBA" id="ARBA00022543"/>
    </source>
</evidence>
<evidence type="ECO:0000256" key="10">
    <source>
        <dbReference type="ARBA" id="ARBA00023170"/>
    </source>
</evidence>
<dbReference type="InterPro" id="IPR000014">
    <property type="entry name" value="PAS"/>
</dbReference>
<keyword evidence="2" id="KW-0597">Phosphoprotein</keyword>
<dbReference type="RefSeq" id="WP_245427805.1">
    <property type="nucleotide sequence ID" value="NZ_QNRK01000016.1"/>
</dbReference>
<keyword evidence="7" id="KW-0067">ATP-binding</keyword>
<keyword evidence="10" id="KW-0675">Receptor</keyword>
<keyword evidence="3" id="KW-0716">Sensory transduction</keyword>
<dbReference type="InterPro" id="IPR001294">
    <property type="entry name" value="Phytochrome"/>
</dbReference>
<proteinExistence type="predicted"/>
<dbReference type="Pfam" id="PF01590">
    <property type="entry name" value="GAF"/>
    <property type="match status" value="1"/>
</dbReference>
<accession>A0A366F9N3</accession>
<dbReference type="InterPro" id="IPR003018">
    <property type="entry name" value="GAF"/>
</dbReference>
<dbReference type="SUPFAM" id="SSF55781">
    <property type="entry name" value="GAF domain-like"/>
    <property type="match status" value="2"/>
</dbReference>
<dbReference type="SMART" id="SM00065">
    <property type="entry name" value="GAF"/>
    <property type="match status" value="1"/>
</dbReference>
<feature type="domain" description="Phytochrome chromophore attachment site" evidence="12">
    <location>
        <begin position="146"/>
        <end position="304"/>
    </location>
</feature>
<keyword evidence="1" id="KW-0600">Photoreceptor protein</keyword>
<dbReference type="GO" id="GO:0009584">
    <property type="term" value="P:detection of visible light"/>
    <property type="evidence" value="ECO:0007669"/>
    <property type="project" value="InterPro"/>
</dbReference>
<dbReference type="Gene3D" id="3.30.450.20">
    <property type="entry name" value="PAS domain"/>
    <property type="match status" value="2"/>
</dbReference>
<dbReference type="Pfam" id="PF13426">
    <property type="entry name" value="PAS_9"/>
    <property type="match status" value="1"/>
</dbReference>
<name>A0A366F9N3_9HYPH</name>
<dbReference type="Gene3D" id="3.30.450.270">
    <property type="match status" value="1"/>
</dbReference>
<protein>
    <submittedName>
        <fullName evidence="14">PAS domain-containing protein</fullName>
    </submittedName>
</protein>
<evidence type="ECO:0000256" key="6">
    <source>
        <dbReference type="ARBA" id="ARBA00022777"/>
    </source>
</evidence>
<dbReference type="PROSITE" id="PS50113">
    <property type="entry name" value="PAC"/>
    <property type="match status" value="1"/>
</dbReference>
<dbReference type="InterPro" id="IPR013654">
    <property type="entry name" value="PAS_2"/>
</dbReference>
<evidence type="ECO:0000256" key="3">
    <source>
        <dbReference type="ARBA" id="ARBA00022606"/>
    </source>
</evidence>
<dbReference type="SUPFAM" id="SSF55785">
    <property type="entry name" value="PYP-like sensor domain (PAS domain)"/>
    <property type="match status" value="2"/>
</dbReference>
<keyword evidence="6" id="KW-0418">Kinase</keyword>
<dbReference type="GO" id="GO:0016301">
    <property type="term" value="F:kinase activity"/>
    <property type="evidence" value="ECO:0007669"/>
    <property type="project" value="UniProtKB-KW"/>
</dbReference>
<evidence type="ECO:0000313" key="14">
    <source>
        <dbReference type="EMBL" id="RBP11321.1"/>
    </source>
</evidence>
<keyword evidence="4" id="KW-0808">Transferase</keyword>
<dbReference type="EMBL" id="QNRK01000016">
    <property type="protein sequence ID" value="RBP11321.1"/>
    <property type="molecule type" value="Genomic_DNA"/>
</dbReference>
<evidence type="ECO:0000256" key="5">
    <source>
        <dbReference type="ARBA" id="ARBA00022741"/>
    </source>
</evidence>
<dbReference type="Pfam" id="PF08446">
    <property type="entry name" value="PAS_2"/>
    <property type="match status" value="1"/>
</dbReference>
<keyword evidence="9" id="KW-0902">Two-component regulatory system</keyword>
<dbReference type="PANTHER" id="PTHR43065:SF10">
    <property type="entry name" value="PEROXIDE STRESS-ACTIVATED HISTIDINE KINASE MAK3"/>
    <property type="match status" value="1"/>
</dbReference>
<organism evidence="14 15">
    <name type="scientific">Roseiarcus fermentans</name>
    <dbReference type="NCBI Taxonomy" id="1473586"/>
    <lineage>
        <taxon>Bacteria</taxon>
        <taxon>Pseudomonadati</taxon>
        <taxon>Pseudomonadota</taxon>
        <taxon>Alphaproteobacteria</taxon>
        <taxon>Hyphomicrobiales</taxon>
        <taxon>Roseiarcaceae</taxon>
        <taxon>Roseiarcus</taxon>
    </lineage>
</organism>
<dbReference type="Pfam" id="PF00360">
    <property type="entry name" value="PHY"/>
    <property type="match status" value="1"/>
</dbReference>
<evidence type="ECO:0000259" key="12">
    <source>
        <dbReference type="PROSITE" id="PS50046"/>
    </source>
</evidence>
<evidence type="ECO:0000256" key="2">
    <source>
        <dbReference type="ARBA" id="ARBA00022553"/>
    </source>
</evidence>
<keyword evidence="15" id="KW-1185">Reference proteome</keyword>
<dbReference type="PRINTS" id="PR01033">
    <property type="entry name" value="PHYTOCHROME"/>
</dbReference>
<keyword evidence="8" id="KW-0157">Chromophore</keyword>